<comment type="caution">
    <text evidence="1">The sequence shown here is derived from an EMBL/GenBank/DDBJ whole genome shotgun (WGS) entry which is preliminary data.</text>
</comment>
<reference evidence="1" key="1">
    <citation type="submission" date="2021-02" db="EMBL/GenBank/DDBJ databases">
        <authorList>
            <person name="Nowell W R."/>
        </authorList>
    </citation>
    <scope>NUCLEOTIDE SEQUENCE</scope>
</reference>
<gene>
    <name evidence="1" type="ORF">OTI717_LOCUS28929</name>
</gene>
<sequence>HRHRWRTRLLQQQQPQLSVRLPQQQQPQLSVRLLHQHQQQLSARLLHQQQPQLSVREPHQQQRLLIRLLQTLLVYCHLQATGMVMKRSTLAA</sequence>
<dbReference type="Proteomes" id="UP000663823">
    <property type="component" value="Unassembled WGS sequence"/>
</dbReference>
<accession>A0A819NMZ1</accession>
<dbReference type="EMBL" id="CAJOAX010007067">
    <property type="protein sequence ID" value="CAF3999490.1"/>
    <property type="molecule type" value="Genomic_DNA"/>
</dbReference>
<feature type="non-terminal residue" evidence="1">
    <location>
        <position position="1"/>
    </location>
</feature>
<name>A0A819NMZ1_9BILA</name>
<protein>
    <submittedName>
        <fullName evidence="1">Uncharacterized protein</fullName>
    </submittedName>
</protein>
<organism evidence="1 2">
    <name type="scientific">Rotaria sordida</name>
    <dbReference type="NCBI Taxonomy" id="392033"/>
    <lineage>
        <taxon>Eukaryota</taxon>
        <taxon>Metazoa</taxon>
        <taxon>Spiralia</taxon>
        <taxon>Gnathifera</taxon>
        <taxon>Rotifera</taxon>
        <taxon>Eurotatoria</taxon>
        <taxon>Bdelloidea</taxon>
        <taxon>Philodinida</taxon>
        <taxon>Philodinidae</taxon>
        <taxon>Rotaria</taxon>
    </lineage>
</organism>
<evidence type="ECO:0000313" key="2">
    <source>
        <dbReference type="Proteomes" id="UP000663823"/>
    </source>
</evidence>
<proteinExistence type="predicted"/>
<dbReference type="AlphaFoldDB" id="A0A819NMZ1"/>
<evidence type="ECO:0000313" key="1">
    <source>
        <dbReference type="EMBL" id="CAF3999490.1"/>
    </source>
</evidence>